<reference evidence="1 2" key="1">
    <citation type="submission" date="2017-07" db="EMBL/GenBank/DDBJ databases">
        <title>Isolation and whole genome analysis of endospore-forming bacteria from heroin.</title>
        <authorList>
            <person name="Kalinowski J."/>
            <person name="Ahrens B."/>
            <person name="Al-Dilaimi A."/>
            <person name="Winkler A."/>
            <person name="Wibberg D."/>
            <person name="Schleenbecker U."/>
            <person name="Ruckert C."/>
            <person name="Wolfel R."/>
            <person name="Grass G."/>
        </authorList>
    </citation>
    <scope>NUCLEOTIDE SEQUENCE [LARGE SCALE GENOMIC DNA]</scope>
    <source>
        <strain evidence="1 2">7539</strain>
    </source>
</reference>
<dbReference type="EMBL" id="NPCC01000047">
    <property type="protein sequence ID" value="PAE86798.1"/>
    <property type="molecule type" value="Genomic_DNA"/>
</dbReference>
<dbReference type="RefSeq" id="WP_095327406.1">
    <property type="nucleotide sequence ID" value="NZ_NPCC01000047.1"/>
</dbReference>
<organism evidence="1 2">
    <name type="scientific">Shouchella clausii</name>
    <name type="common">Alkalihalobacillus clausii</name>
    <dbReference type="NCBI Taxonomy" id="79880"/>
    <lineage>
        <taxon>Bacteria</taxon>
        <taxon>Bacillati</taxon>
        <taxon>Bacillota</taxon>
        <taxon>Bacilli</taxon>
        <taxon>Bacillales</taxon>
        <taxon>Bacillaceae</taxon>
        <taxon>Shouchella</taxon>
    </lineage>
</organism>
<accession>A0A268NTS1</accession>
<evidence type="ECO:0000313" key="1">
    <source>
        <dbReference type="EMBL" id="PAE86798.1"/>
    </source>
</evidence>
<name>A0A268NTS1_SHOCL</name>
<sequence>MKRYWYSVTLVVFSMVVFSWLAFSYTFKQQDIKELADGIELKTISGSEEIIAGFGIRGQNERNYAVPLYGKLNKPSFLESLDEHPNPAINELQKQFRSFFRGKDTWNSLYVDQDFIVHIDVPSQFHPIEKTRSLQISWLDRSEGQSLDFRIETTPSKQVDLVDVQIRDSLLHIALLESVGNSEVVSLYKIDPGSKQIEERQELAHFSGSEEYVSTISKADIYLDSYPFSFFSPNSYLTWAIEHVSPEGDTEIEQVYSYSYDSEELNVLSEDNNNSEEVQQALAMKDMVKYEHFQVGNELILLQQDGSNLSYHLIDLEKHDGPLPEATTFEINGEIASVACKDGVLYVFTVDQNHQGILAYVKAIHLSSNEVVYEGQFVNTSDSFISFNWLDVYYEGPL</sequence>
<dbReference type="Proteomes" id="UP000216207">
    <property type="component" value="Unassembled WGS sequence"/>
</dbReference>
<comment type="caution">
    <text evidence="1">The sequence shown here is derived from an EMBL/GenBank/DDBJ whole genome shotgun (WGS) entry which is preliminary data.</text>
</comment>
<dbReference type="AlphaFoldDB" id="A0A268NTS1"/>
<proteinExistence type="predicted"/>
<evidence type="ECO:0000313" key="2">
    <source>
        <dbReference type="Proteomes" id="UP000216207"/>
    </source>
</evidence>
<gene>
    <name evidence="1" type="ORF">CHH72_21690</name>
</gene>
<protein>
    <submittedName>
        <fullName evidence="1">Uncharacterized protein</fullName>
    </submittedName>
</protein>